<protein>
    <submittedName>
        <fullName evidence="1">Uncharacterized protein</fullName>
    </submittedName>
</protein>
<organism evidence="1 2">
    <name type="scientific">Clonostachys rhizophaga</name>
    <dbReference type="NCBI Taxonomy" id="160324"/>
    <lineage>
        <taxon>Eukaryota</taxon>
        <taxon>Fungi</taxon>
        <taxon>Dikarya</taxon>
        <taxon>Ascomycota</taxon>
        <taxon>Pezizomycotina</taxon>
        <taxon>Sordariomycetes</taxon>
        <taxon>Hypocreomycetidae</taxon>
        <taxon>Hypocreales</taxon>
        <taxon>Bionectriaceae</taxon>
        <taxon>Clonostachys</taxon>
    </lineage>
</organism>
<proteinExistence type="predicted"/>
<dbReference type="EMBL" id="CABFNQ020000699">
    <property type="protein sequence ID" value="CAH0024652.1"/>
    <property type="molecule type" value="Genomic_DNA"/>
</dbReference>
<keyword evidence="2" id="KW-1185">Reference proteome</keyword>
<comment type="caution">
    <text evidence="1">The sequence shown here is derived from an EMBL/GenBank/DDBJ whole genome shotgun (WGS) entry which is preliminary data.</text>
</comment>
<sequence>MDDEHNPEEGSDQKKHYYQAMSNEFLRNSIHVYLLPAISGSVISDPGTLATIKDNVMAILGSDRRCEPRVVIQSPVAHPHGGLMHEAPLQRHRQILLDDLLHSWYDMGRQNRAIEALQLLWGANPDPRCYGPYGLYRTIKNHNPAFSILWAREDRTIFRYHHPDNFYPARFDKANRADDPTKGPSWRPFEGRNATRYTQAVTLPSDEASNLTLL</sequence>
<dbReference type="OrthoDB" id="10311645at2759"/>
<dbReference type="Proteomes" id="UP000696573">
    <property type="component" value="Unassembled WGS sequence"/>
</dbReference>
<dbReference type="AlphaFoldDB" id="A0A9N9VJJ4"/>
<name>A0A9N9VJJ4_9HYPO</name>
<reference evidence="1" key="1">
    <citation type="submission" date="2021-10" db="EMBL/GenBank/DDBJ databases">
        <authorList>
            <person name="Piombo E."/>
        </authorList>
    </citation>
    <scope>NUCLEOTIDE SEQUENCE</scope>
</reference>
<accession>A0A9N9VJJ4</accession>
<evidence type="ECO:0000313" key="1">
    <source>
        <dbReference type="EMBL" id="CAH0024652.1"/>
    </source>
</evidence>
<evidence type="ECO:0000313" key="2">
    <source>
        <dbReference type="Proteomes" id="UP000696573"/>
    </source>
</evidence>
<gene>
    <name evidence="1" type="ORF">CRHIZ90672A_00014673</name>
</gene>